<name>A0A367L642_9HYPO</name>
<keyword evidence="2" id="KW-1185">Reference proteome</keyword>
<dbReference type="AlphaFoldDB" id="A0A367L642"/>
<gene>
    <name evidence="1" type="ORF">L249_8421</name>
</gene>
<evidence type="ECO:0000313" key="2">
    <source>
        <dbReference type="Proteomes" id="UP000253664"/>
    </source>
</evidence>
<dbReference type="EMBL" id="LKCN02000013">
    <property type="protein sequence ID" value="RCI09889.1"/>
    <property type="molecule type" value="Genomic_DNA"/>
</dbReference>
<dbReference type="Proteomes" id="UP000253664">
    <property type="component" value="Unassembled WGS sequence"/>
</dbReference>
<sequence>MDIYRCGSMDVTVQARALGPYSLHFDRDFQQMNGARCQGRRAFFFSSSFFLFILDPWWDCDSLKPETKHLGAWGTCCIFWCGFTIQGLNGHGKEKPLADAVHWVETMAELFLELD</sequence>
<organism evidence="1 2">
    <name type="scientific">Ophiocordyceps polyrhachis-furcata BCC 54312</name>
    <dbReference type="NCBI Taxonomy" id="1330021"/>
    <lineage>
        <taxon>Eukaryota</taxon>
        <taxon>Fungi</taxon>
        <taxon>Dikarya</taxon>
        <taxon>Ascomycota</taxon>
        <taxon>Pezizomycotina</taxon>
        <taxon>Sordariomycetes</taxon>
        <taxon>Hypocreomycetidae</taxon>
        <taxon>Hypocreales</taxon>
        <taxon>Ophiocordycipitaceae</taxon>
        <taxon>Ophiocordyceps</taxon>
    </lineage>
</organism>
<reference evidence="1 2" key="1">
    <citation type="journal article" date="2015" name="BMC Genomics">
        <title>Insights from the genome of Ophiocordyceps polyrhachis-furcata to pathogenicity and host specificity in insect fungi.</title>
        <authorList>
            <person name="Wichadakul D."/>
            <person name="Kobmoo N."/>
            <person name="Ingsriswang S."/>
            <person name="Tangphatsornruang S."/>
            <person name="Chantasingh D."/>
            <person name="Luangsa-ard J.J."/>
            <person name="Eurwilaichitr L."/>
        </authorList>
    </citation>
    <scope>NUCLEOTIDE SEQUENCE [LARGE SCALE GENOMIC DNA]</scope>
    <source>
        <strain evidence="1 2">BCC 54312</strain>
    </source>
</reference>
<protein>
    <submittedName>
        <fullName evidence="1">Uncharacterized protein</fullName>
    </submittedName>
</protein>
<proteinExistence type="predicted"/>
<evidence type="ECO:0000313" key="1">
    <source>
        <dbReference type="EMBL" id="RCI09889.1"/>
    </source>
</evidence>
<comment type="caution">
    <text evidence="1">The sequence shown here is derived from an EMBL/GenBank/DDBJ whole genome shotgun (WGS) entry which is preliminary data.</text>
</comment>
<accession>A0A367L642</accession>